<comment type="caution">
    <text evidence="2">The sequence shown here is derived from an EMBL/GenBank/DDBJ whole genome shotgun (WGS) entry which is preliminary data.</text>
</comment>
<evidence type="ECO:0000256" key="1">
    <source>
        <dbReference type="SAM" id="MobiDB-lite"/>
    </source>
</evidence>
<feature type="compositionally biased region" description="Acidic residues" evidence="1">
    <location>
        <begin position="19"/>
        <end position="28"/>
    </location>
</feature>
<organism evidence="2 3">
    <name type="scientific">Penicillium citrinum</name>
    <dbReference type="NCBI Taxonomy" id="5077"/>
    <lineage>
        <taxon>Eukaryota</taxon>
        <taxon>Fungi</taxon>
        <taxon>Dikarya</taxon>
        <taxon>Ascomycota</taxon>
        <taxon>Pezizomycotina</taxon>
        <taxon>Eurotiomycetes</taxon>
        <taxon>Eurotiomycetidae</taxon>
        <taxon>Eurotiales</taxon>
        <taxon>Aspergillaceae</taxon>
        <taxon>Penicillium</taxon>
    </lineage>
</organism>
<accession>A0A9W9PAP2</accession>
<dbReference type="Proteomes" id="UP001147733">
    <property type="component" value="Unassembled WGS sequence"/>
</dbReference>
<dbReference type="EMBL" id="JAPQKT010000002">
    <property type="protein sequence ID" value="KAJ5240965.1"/>
    <property type="molecule type" value="Genomic_DNA"/>
</dbReference>
<proteinExistence type="predicted"/>
<feature type="region of interest" description="Disordered" evidence="1">
    <location>
        <begin position="1"/>
        <end position="61"/>
    </location>
</feature>
<evidence type="ECO:0000313" key="2">
    <source>
        <dbReference type="EMBL" id="KAJ5240965.1"/>
    </source>
</evidence>
<evidence type="ECO:0000313" key="3">
    <source>
        <dbReference type="Proteomes" id="UP001147733"/>
    </source>
</evidence>
<name>A0A9W9PAP2_PENCI</name>
<dbReference type="AlphaFoldDB" id="A0A9W9PAP2"/>
<keyword evidence="3" id="KW-1185">Reference proteome</keyword>
<dbReference type="RefSeq" id="XP_056503970.1">
    <property type="nucleotide sequence ID" value="XM_056641476.1"/>
</dbReference>
<dbReference type="GeneID" id="81380643"/>
<reference evidence="2" key="2">
    <citation type="journal article" date="2023" name="IMA Fungus">
        <title>Comparative genomic study of the Penicillium genus elucidates a diverse pangenome and 15 lateral gene transfer events.</title>
        <authorList>
            <person name="Petersen C."/>
            <person name="Sorensen T."/>
            <person name="Nielsen M.R."/>
            <person name="Sondergaard T.E."/>
            <person name="Sorensen J.L."/>
            <person name="Fitzpatrick D.A."/>
            <person name="Frisvad J.C."/>
            <person name="Nielsen K.L."/>
        </authorList>
    </citation>
    <scope>NUCLEOTIDE SEQUENCE</scope>
    <source>
        <strain evidence="2">IBT 23319</strain>
    </source>
</reference>
<reference evidence="2" key="1">
    <citation type="submission" date="2022-11" db="EMBL/GenBank/DDBJ databases">
        <authorList>
            <person name="Petersen C."/>
        </authorList>
    </citation>
    <scope>NUCLEOTIDE SEQUENCE</scope>
    <source>
        <strain evidence="2">IBT 23319</strain>
    </source>
</reference>
<gene>
    <name evidence="2" type="ORF">N7469_002556</name>
</gene>
<sequence>MELDDEKRGMTNRTGLDRYEDEGEDGVIVDERGKGMAVTKTEGGGGIVDADERSSNQSHRIPREKLQLHDGPADEEFKEVESVTSVFQWRTGWHARTSQWDCRPTAPLGVGMRWIDELKKEGEREREYN</sequence>
<protein>
    <submittedName>
        <fullName evidence="2">Uncharacterized protein</fullName>
    </submittedName>
</protein>